<dbReference type="Proteomes" id="UP001234297">
    <property type="component" value="Chromosome 9"/>
</dbReference>
<accession>A0ACC2KE13</accession>
<evidence type="ECO:0000313" key="1">
    <source>
        <dbReference type="EMBL" id="KAJ8619346.1"/>
    </source>
</evidence>
<name>A0ACC2KE13_PERAE</name>
<organism evidence="1 2">
    <name type="scientific">Persea americana</name>
    <name type="common">Avocado</name>
    <dbReference type="NCBI Taxonomy" id="3435"/>
    <lineage>
        <taxon>Eukaryota</taxon>
        <taxon>Viridiplantae</taxon>
        <taxon>Streptophyta</taxon>
        <taxon>Embryophyta</taxon>
        <taxon>Tracheophyta</taxon>
        <taxon>Spermatophyta</taxon>
        <taxon>Magnoliopsida</taxon>
        <taxon>Magnoliidae</taxon>
        <taxon>Laurales</taxon>
        <taxon>Lauraceae</taxon>
        <taxon>Persea</taxon>
    </lineage>
</organism>
<comment type="caution">
    <text evidence="1">The sequence shown here is derived from an EMBL/GenBank/DDBJ whole genome shotgun (WGS) entry which is preliminary data.</text>
</comment>
<protein>
    <submittedName>
        <fullName evidence="1">Uncharacterized protein</fullName>
    </submittedName>
</protein>
<evidence type="ECO:0000313" key="2">
    <source>
        <dbReference type="Proteomes" id="UP001234297"/>
    </source>
</evidence>
<keyword evidence="2" id="KW-1185">Reference proteome</keyword>
<proteinExistence type="predicted"/>
<reference evidence="1 2" key="1">
    <citation type="journal article" date="2022" name="Hortic Res">
        <title>A haplotype resolved chromosomal level avocado genome allows analysis of novel avocado genes.</title>
        <authorList>
            <person name="Nath O."/>
            <person name="Fletcher S.J."/>
            <person name="Hayward A."/>
            <person name="Shaw L.M."/>
            <person name="Masouleh A.K."/>
            <person name="Furtado A."/>
            <person name="Henry R.J."/>
            <person name="Mitter N."/>
        </authorList>
    </citation>
    <scope>NUCLEOTIDE SEQUENCE [LARGE SCALE GENOMIC DNA]</scope>
    <source>
        <strain evidence="2">cv. Hass</strain>
    </source>
</reference>
<gene>
    <name evidence="1" type="ORF">MRB53_027875</name>
</gene>
<dbReference type="EMBL" id="CM056817">
    <property type="protein sequence ID" value="KAJ8619346.1"/>
    <property type="molecule type" value="Genomic_DNA"/>
</dbReference>
<sequence>MVIANTLVKASPLSPLPADKWQPPTPPSLKIKIDGSYHHQTKTSSIGGIVRDHNGVLIKAFVVATAADFALEAEIKAMLRGSNLCIQLEAQEVIFEGDSFLVWNNLTTDSGMPWKVIHLWKKLQESFLLIPCWHVTLIRHETNRITDALAKLKPP</sequence>